<name>A0A6A4QUA9_LUPAL</name>
<dbReference type="OrthoDB" id="1432531at2759"/>
<sequence>MSLSRPFNFINDLNDSKHLWKIVVRITQLWYVQIPPKPGHLEMILMDSKVIGVFDKLIFSQTQSNLKKVIFTMKDFCGDIISCTLWETHAMKSFNYFNNQPIVQPLVILLTNARVKKGQGHATNKSCRVLKK</sequence>
<protein>
    <recommendedName>
        <fullName evidence="3">Nucleic acid-binding protein</fullName>
    </recommendedName>
</protein>
<accession>A0A6A4QUA9</accession>
<evidence type="ECO:0000313" key="1">
    <source>
        <dbReference type="EMBL" id="KAE9617002.1"/>
    </source>
</evidence>
<evidence type="ECO:0000313" key="2">
    <source>
        <dbReference type="Proteomes" id="UP000447434"/>
    </source>
</evidence>
<dbReference type="Proteomes" id="UP000447434">
    <property type="component" value="Chromosome 3"/>
</dbReference>
<dbReference type="InterPro" id="IPR012340">
    <property type="entry name" value="NA-bd_OB-fold"/>
</dbReference>
<dbReference type="AlphaFoldDB" id="A0A6A4QUA9"/>
<comment type="caution">
    <text evidence="1">The sequence shown here is derived from an EMBL/GenBank/DDBJ whole genome shotgun (WGS) entry which is preliminary data.</text>
</comment>
<proteinExistence type="predicted"/>
<organism evidence="1 2">
    <name type="scientific">Lupinus albus</name>
    <name type="common">White lupine</name>
    <name type="synonym">Lupinus termis</name>
    <dbReference type="NCBI Taxonomy" id="3870"/>
    <lineage>
        <taxon>Eukaryota</taxon>
        <taxon>Viridiplantae</taxon>
        <taxon>Streptophyta</taxon>
        <taxon>Embryophyta</taxon>
        <taxon>Tracheophyta</taxon>
        <taxon>Spermatophyta</taxon>
        <taxon>Magnoliopsida</taxon>
        <taxon>eudicotyledons</taxon>
        <taxon>Gunneridae</taxon>
        <taxon>Pentapetalae</taxon>
        <taxon>rosids</taxon>
        <taxon>fabids</taxon>
        <taxon>Fabales</taxon>
        <taxon>Fabaceae</taxon>
        <taxon>Papilionoideae</taxon>
        <taxon>50 kb inversion clade</taxon>
        <taxon>genistoids sensu lato</taxon>
        <taxon>core genistoids</taxon>
        <taxon>Genisteae</taxon>
        <taxon>Lupinus</taxon>
    </lineage>
</organism>
<gene>
    <name evidence="1" type="ORF">Lalb_Chr03g0030751</name>
</gene>
<dbReference type="Gene3D" id="2.40.50.140">
    <property type="entry name" value="Nucleic acid-binding proteins"/>
    <property type="match status" value="1"/>
</dbReference>
<evidence type="ECO:0008006" key="3">
    <source>
        <dbReference type="Google" id="ProtNLM"/>
    </source>
</evidence>
<reference evidence="2" key="1">
    <citation type="journal article" date="2020" name="Nat. Commun.">
        <title>Genome sequence of the cluster root forming white lupin.</title>
        <authorList>
            <person name="Hufnagel B."/>
            <person name="Marques A."/>
            <person name="Soriano A."/>
            <person name="Marques L."/>
            <person name="Divol F."/>
            <person name="Doumas P."/>
            <person name="Sallet E."/>
            <person name="Mancinotti D."/>
            <person name="Carrere S."/>
            <person name="Marande W."/>
            <person name="Arribat S."/>
            <person name="Keller J."/>
            <person name="Huneau C."/>
            <person name="Blein T."/>
            <person name="Aime D."/>
            <person name="Laguerre M."/>
            <person name="Taylor J."/>
            <person name="Schubert V."/>
            <person name="Nelson M."/>
            <person name="Geu-Flores F."/>
            <person name="Crespi M."/>
            <person name="Gallardo-Guerrero K."/>
            <person name="Delaux P.-M."/>
            <person name="Salse J."/>
            <person name="Berges H."/>
            <person name="Guyot R."/>
            <person name="Gouzy J."/>
            <person name="Peret B."/>
        </authorList>
    </citation>
    <scope>NUCLEOTIDE SEQUENCE [LARGE SCALE GENOMIC DNA]</scope>
    <source>
        <strain evidence="2">cv. Amiga</strain>
    </source>
</reference>
<keyword evidence="2" id="KW-1185">Reference proteome</keyword>
<dbReference type="EMBL" id="WOCE01000003">
    <property type="protein sequence ID" value="KAE9617002.1"/>
    <property type="molecule type" value="Genomic_DNA"/>
</dbReference>